<dbReference type="InterPro" id="IPR027417">
    <property type="entry name" value="P-loop_NTPase"/>
</dbReference>
<sequence>MISDKQALIDWEKFRQNVRKSTPVNLSETTEEKVKRIKDLESDPQAWKKYYFPQYCKYESPDFHIESSEALFENFSGRKHYYIVRSWARGLAKSTVTMMDILNLVMTCKLRFIVLTSSTWDAATNFITKYQVQLDSNQRLINDYGSQELPGSWAIGDFTTRKGVRFLSVGAGQSPRGESNEEIRPDCIICDDFDTDEDCRNIDTINKKWDWFEKALVFTVDVSSPYLIIWNGNIIAEDCCVVRAGKISDRYEVINIRDAANRSVWPAKNSEEDIDYLLSIVSYESGQQEYFNNPIRAGRVFKELTYGDVPPIQSLPFIVIYADPSTSNKDRPALKSKQQNSCKAVGIIGSPDGIKFYVYKVFVDIVTNSDFIDWLYTCYLLIANKTQQYVFIENNTLQDPFYQQVFKPLIAERGKVFRPKIMLPITPDERIKPDKYFRIEGNLEPLNRNGQLILNIAEKDNPHMKRLEAQFKSVNPNSRTMDGPDMVEGGVFKIREKINATNPRSMVLGKRSPNQKRF</sequence>
<evidence type="ECO:0008006" key="3">
    <source>
        <dbReference type="Google" id="ProtNLM"/>
    </source>
</evidence>
<dbReference type="EMBL" id="VUOC01000001">
    <property type="protein sequence ID" value="KAA2245502.1"/>
    <property type="molecule type" value="Genomic_DNA"/>
</dbReference>
<reference evidence="1 2" key="1">
    <citation type="submission" date="2019-09" db="EMBL/GenBank/DDBJ databases">
        <title>Chitinophaga ginsengihumi sp. nov., isolated from soil of ginseng rhizosphere.</title>
        <authorList>
            <person name="Lee J."/>
        </authorList>
    </citation>
    <scope>NUCLEOTIDE SEQUENCE [LARGE SCALE GENOMIC DNA]</scope>
    <source>
        <strain evidence="1 2">BN140078</strain>
    </source>
</reference>
<accession>A0A5B2W489</accession>
<name>A0A5B2W489_9BACT</name>
<dbReference type="AlphaFoldDB" id="A0A5B2W489"/>
<dbReference type="Gene3D" id="3.40.50.300">
    <property type="entry name" value="P-loop containing nucleotide triphosphate hydrolases"/>
    <property type="match status" value="1"/>
</dbReference>
<dbReference type="RefSeq" id="WP_149836892.1">
    <property type="nucleotide sequence ID" value="NZ_VUOC01000001.1"/>
</dbReference>
<organism evidence="1 2">
    <name type="scientific">Chitinophaga agrisoli</name>
    <dbReference type="NCBI Taxonomy" id="2607653"/>
    <lineage>
        <taxon>Bacteria</taxon>
        <taxon>Pseudomonadati</taxon>
        <taxon>Bacteroidota</taxon>
        <taxon>Chitinophagia</taxon>
        <taxon>Chitinophagales</taxon>
        <taxon>Chitinophagaceae</taxon>
        <taxon>Chitinophaga</taxon>
    </lineage>
</organism>
<keyword evidence="2" id="KW-1185">Reference proteome</keyword>
<gene>
    <name evidence="1" type="ORF">F0L74_05965</name>
</gene>
<protein>
    <recommendedName>
        <fullName evidence="3">Phage terminase large subunit-like protein</fullName>
    </recommendedName>
</protein>
<evidence type="ECO:0000313" key="1">
    <source>
        <dbReference type="EMBL" id="KAA2245502.1"/>
    </source>
</evidence>
<dbReference type="Proteomes" id="UP000324611">
    <property type="component" value="Unassembled WGS sequence"/>
</dbReference>
<comment type="caution">
    <text evidence="1">The sequence shown here is derived from an EMBL/GenBank/DDBJ whole genome shotgun (WGS) entry which is preliminary data.</text>
</comment>
<proteinExistence type="predicted"/>
<evidence type="ECO:0000313" key="2">
    <source>
        <dbReference type="Proteomes" id="UP000324611"/>
    </source>
</evidence>
<reference evidence="1 2" key="2">
    <citation type="submission" date="2019-09" db="EMBL/GenBank/DDBJ databases">
        <authorList>
            <person name="Jin C."/>
        </authorList>
    </citation>
    <scope>NUCLEOTIDE SEQUENCE [LARGE SCALE GENOMIC DNA]</scope>
    <source>
        <strain evidence="1 2">BN140078</strain>
    </source>
</reference>